<dbReference type="EMBL" id="JBIACK010000001">
    <property type="protein sequence ID" value="MFE8699525.1"/>
    <property type="molecule type" value="Genomic_DNA"/>
</dbReference>
<organism evidence="2 3">
    <name type="scientific">Cytobacillus spartinae</name>
    <dbReference type="NCBI Taxonomy" id="3299023"/>
    <lineage>
        <taxon>Bacteria</taxon>
        <taxon>Bacillati</taxon>
        <taxon>Bacillota</taxon>
        <taxon>Bacilli</taxon>
        <taxon>Bacillales</taxon>
        <taxon>Bacillaceae</taxon>
        <taxon>Cytobacillus</taxon>
    </lineage>
</organism>
<evidence type="ECO:0000313" key="2">
    <source>
        <dbReference type="EMBL" id="MFE8699525.1"/>
    </source>
</evidence>
<sequence>MIYLITLIFFFLIHLMVSKFLKIPYIKRKGFVQSLKERNKIFAFIILLLYGLALFIGITEVLMKPAEKQVFVLLFSIGAIVFVVEGIEEVIFKKSEKRYMESFISAIFFLTIAFLAYLGY</sequence>
<comment type="caution">
    <text evidence="2">The sequence shown here is derived from an EMBL/GenBank/DDBJ whole genome shotgun (WGS) entry which is preliminary data.</text>
</comment>
<dbReference type="Proteomes" id="UP001601059">
    <property type="component" value="Unassembled WGS sequence"/>
</dbReference>
<accession>A0ABW6K9A6</accession>
<evidence type="ECO:0000256" key="1">
    <source>
        <dbReference type="SAM" id="Phobius"/>
    </source>
</evidence>
<dbReference type="RefSeq" id="WP_389357794.1">
    <property type="nucleotide sequence ID" value="NZ_JBIACK010000001.1"/>
</dbReference>
<feature type="transmembrane region" description="Helical" evidence="1">
    <location>
        <begin position="41"/>
        <end position="63"/>
    </location>
</feature>
<keyword evidence="1" id="KW-0812">Transmembrane</keyword>
<feature type="transmembrane region" description="Helical" evidence="1">
    <location>
        <begin position="69"/>
        <end position="87"/>
    </location>
</feature>
<feature type="transmembrane region" description="Helical" evidence="1">
    <location>
        <begin position="6"/>
        <end position="21"/>
    </location>
</feature>
<keyword evidence="3" id="KW-1185">Reference proteome</keyword>
<gene>
    <name evidence="2" type="ORF">ACFYKX_02685</name>
</gene>
<name>A0ABW6K9A6_9BACI</name>
<keyword evidence="1" id="KW-0472">Membrane</keyword>
<protein>
    <recommendedName>
        <fullName evidence="4">DUF4181 domain-containing protein</fullName>
    </recommendedName>
</protein>
<keyword evidence="1" id="KW-1133">Transmembrane helix</keyword>
<evidence type="ECO:0008006" key="4">
    <source>
        <dbReference type="Google" id="ProtNLM"/>
    </source>
</evidence>
<feature type="transmembrane region" description="Helical" evidence="1">
    <location>
        <begin position="99"/>
        <end position="118"/>
    </location>
</feature>
<reference evidence="2 3" key="1">
    <citation type="submission" date="2024-08" db="EMBL/GenBank/DDBJ databases">
        <title>Two novel Cytobacillus novel species.</title>
        <authorList>
            <person name="Liu G."/>
        </authorList>
    </citation>
    <scope>NUCLEOTIDE SEQUENCE [LARGE SCALE GENOMIC DNA]</scope>
    <source>
        <strain evidence="2 3">FJAT-54145</strain>
    </source>
</reference>
<evidence type="ECO:0000313" key="3">
    <source>
        <dbReference type="Proteomes" id="UP001601059"/>
    </source>
</evidence>
<proteinExistence type="predicted"/>